<evidence type="ECO:0000259" key="6">
    <source>
        <dbReference type="PROSITE" id="PS50853"/>
    </source>
</evidence>
<dbReference type="Gene3D" id="2.60.40.680">
    <property type="match status" value="1"/>
</dbReference>
<dbReference type="InterPro" id="IPR033403">
    <property type="entry name" value="DUF5110"/>
</dbReference>
<dbReference type="SUPFAM" id="SSF74650">
    <property type="entry name" value="Galactose mutarotase-like"/>
    <property type="match status" value="1"/>
</dbReference>
<comment type="similarity">
    <text evidence="1">Belongs to the glycosyl hydrolase 31 family.</text>
</comment>
<dbReference type="GO" id="GO:0030246">
    <property type="term" value="F:carbohydrate binding"/>
    <property type="evidence" value="ECO:0007669"/>
    <property type="project" value="InterPro"/>
</dbReference>
<dbReference type="SUPFAM" id="SSF63446">
    <property type="entry name" value="Type I dockerin domain"/>
    <property type="match status" value="1"/>
</dbReference>
<dbReference type="InterPro" id="IPR011013">
    <property type="entry name" value="Gal_mutarotase_sf_dom"/>
</dbReference>
<dbReference type="Pfam" id="PF07554">
    <property type="entry name" value="FIVAR"/>
    <property type="match status" value="4"/>
</dbReference>
<dbReference type="Gene3D" id="2.60.40.1180">
    <property type="entry name" value="Golgi alpha-mannosidase II"/>
    <property type="match status" value="2"/>
</dbReference>
<dbReference type="InterPro" id="IPR000322">
    <property type="entry name" value="Glyco_hydro_31_TIM"/>
</dbReference>
<dbReference type="Pfam" id="PF13802">
    <property type="entry name" value="Gal_mutarotas_2"/>
    <property type="match status" value="1"/>
</dbReference>
<evidence type="ECO:0000259" key="5">
    <source>
        <dbReference type="PROSITE" id="PS50022"/>
    </source>
</evidence>
<organism evidence="7 8">
    <name type="scientific">Thomasclavelia cocleata</name>
    <dbReference type="NCBI Taxonomy" id="69824"/>
    <lineage>
        <taxon>Bacteria</taxon>
        <taxon>Bacillati</taxon>
        <taxon>Bacillota</taxon>
        <taxon>Erysipelotrichia</taxon>
        <taxon>Erysipelotrichales</taxon>
        <taxon>Coprobacillaceae</taxon>
        <taxon>Thomasclavelia</taxon>
    </lineage>
</organism>
<dbReference type="NCBIfam" id="TIGR01167">
    <property type="entry name" value="LPXTG_anchor"/>
    <property type="match status" value="1"/>
</dbReference>
<sequence>MNKKRFHKISVLSLATLMTLSTVSTTMVGLSAKNALSDEISSYATDAAGYNVLGAVTAATVDGNKVDLTIQTGEKIRFTFLEENAFRMYMAPEGEPFRDYPAPNSSDHTATITNKTDEQYETEYNVKPTLEETDTTITISTEKIKIEINKAQTLVKLMKADGTVVWEEVAPLKYKSGSTVQTLKTDENEYFYGGGTQNGRFSHKGKSIKIATTNTWVDKSVTSPNPFYWSTNGYGVVRNTWKPGEYDFGSKDGNVITTTHNEKRFDAYYFVDDQPVDILGDYYELTGNPAELPEYASYLGHLNCYNRDYWLEVSEGTSGAVKLGDKWYKESQSDNGGVKETLLGDGNATAQQIIEDHEDNDMPLGWFLPNDGYGCGYGQTDSQAGDIENLKNFSDYAISKGVQTGLWTQSNLWPADPSNPQKGERDIYKEVEAGVHSVKTDVAWVGAGYSMALNGISVAYDAIASKSNLKPNIVTLNGWAGTQRYGGIWSGDQSGGQWEYIRFHIPTYIGTALSGQPNIGSDMDGIFGGKNQVVQARDFQWKAFTTYMLDMDGWGSNQKSPWALGEDATSINRTYLKLKAQLMPYTNTISHEATAKGGLPMMRAMFLEEANPYTLGTNTQYQYMWGDNFLVAPIYQNTNSDANGNDIRNDIYLPSTSEIWIDYFTGQQYRGGQVLNNFDAPLWKLPVFVKNGAIIPMYAENNNPEEISETNTKGLDRSQRIVEFYPHGSTSFETYEDDGKTLGGGSVNTLLTSNVEGETATLKANKATGSYVGMVKERSTEFVVNVSQAPTGVTGNVAGEDVTFRQVSTQEEYDAATGNVYFYNENPSVIVKDYATEGSNYESIEDTTTPKLYVKSAEKVDITAYDFTVNVNGFKNEQDLGEDVLDADLTVPSGLSEVSKTDSEISVSWDAVDEAASYDIEVDGVVYRNINSTNYTQVGLDYLTEHTYRVRTVAANGHYSNWSNSITIKTDDNPYRNVPNVTATWAYGDSWGKLAGAFDHDVNTMFHSTNAVTPDQMLTLDLGAAYQLDKLTYQPRMDNKGNGTVTRMDVYASLDGVNYTKVWDGNANDAWTYSTSMEVADIKEMPLTGLKARYLKLSVLSSKGGFFSASEITPYKVDGTDAWVVGDVNNSGAVDDNDLTFYENYVGLKPVDSDWDYSTLGNIDNNDIIDAYDIAFVASLLGEQITNAAQGVDGKIEIVPSKTDIKAGDIVTLDYYGIGLKNVNAFSVEMPVDSDLFEVTNFGSASLSTVFMRNFSKTRFHNDGSVDNYVCFTNVGNQELLNGTGSIAKVTIKANADFTWDTKATRAVVVGQDLSKADALIDITQVPTAPETQNILGVSDFANISFSNDVKENMTGDELWQQSNWKDILFDGDTSGTLAEFKWYLGAETDIAEEVKLPTDMNFEFNNAEPLKTVKVYNRTSGNGCVTSIKAVGYSGETEYDLGTFSSAQDVFEFTVPAEAASIDRVVITPMTSNGTATGTQTGSESNRMLSLREIEFITDTAVNVTGIEFDESSAKNVYVGGLAEVSATVTPNNASNPFYNITSSDESIAKVIKIPTESTYIFAIQGISEGTVTLTATSEDGEFVATQELEVVAGVNVSVLEEQIAKFTALHENLYTAESYAQVKLAVDAAKELIDAESTTQADIDKATIDIVNAMKDLEFKGSNNDQPSSANLIPQSGMSRYDESSMSAAEQEDASNVIDGDKNTIWHSNYSSSYKLPQYVTIDLGAVYNLEQVDMLARQSSRNGHITHYRIEVSNDEGENKVFTPVVEGYLANDGNSLDEPGVAKEIKFDKVEARYVRFIAIESLGDRPNAYASIAELNFYGLAKDSEVVETSKAALQIAVETANVLKEQGALENVVPAVVAEFEAALAEAETILADETADQLTIDASFTRLSTAIHMLEFLKGDKTALGELIAEAEKYEEGNYTTDSWANFQEALDAAKDVMNNENALEEEVVEALNNLTQGIGQLVVRADKSLLQNLYDMVNGLDTSKYIATTVEGLTAPMAEALTVLENADATQEEVDAAYEALMRAYLNLRLKPSKDLLQDLINKAQTLSQTLNVANYTQESWGKFVEALSNAQSVLVDENADEATIEAAVEKLQAGIDNLAVIPTAPVKPGDKAPSVSTGDSTSMISSLAGLALASIAFLGAKKRKKSN</sequence>
<accession>A0A1I0G7J1</accession>
<feature type="domain" description="F5/8 type C" evidence="5">
    <location>
        <begin position="963"/>
        <end position="1117"/>
    </location>
</feature>
<keyword evidence="2" id="KW-0175">Coiled coil</keyword>
<feature type="chain" id="PRO_5039629117" evidence="4">
    <location>
        <begin position="27"/>
        <end position="2156"/>
    </location>
</feature>
<dbReference type="InterPro" id="IPR013783">
    <property type="entry name" value="Ig-like_fold"/>
</dbReference>
<feature type="signal peptide" evidence="4">
    <location>
        <begin position="1"/>
        <end position="26"/>
    </location>
</feature>
<reference evidence="8" key="1">
    <citation type="submission" date="2016-10" db="EMBL/GenBank/DDBJ databases">
        <authorList>
            <person name="Varghese N."/>
            <person name="Submissions S."/>
        </authorList>
    </citation>
    <scope>NUCLEOTIDE SEQUENCE [LARGE SCALE GENOMIC DNA]</scope>
    <source>
        <strain evidence="8">DSM 1551</strain>
    </source>
</reference>
<proteinExistence type="inferred from homology"/>
<dbReference type="Proteomes" id="UP000198558">
    <property type="component" value="Unassembled WGS sequence"/>
</dbReference>
<keyword evidence="8" id="KW-1185">Reference proteome</keyword>
<dbReference type="SMART" id="SM00635">
    <property type="entry name" value="BID_2"/>
    <property type="match status" value="1"/>
</dbReference>
<dbReference type="Pfam" id="PF21365">
    <property type="entry name" value="Glyco_hydro_31_3rd"/>
    <property type="match status" value="1"/>
</dbReference>
<gene>
    <name evidence="7" type="ORF">SAMN04489758_12621</name>
</gene>
<dbReference type="InterPro" id="IPR008979">
    <property type="entry name" value="Galactose-bd-like_sf"/>
</dbReference>
<evidence type="ECO:0000313" key="8">
    <source>
        <dbReference type="Proteomes" id="UP000198558"/>
    </source>
</evidence>
<dbReference type="Gene3D" id="1.20.1270.90">
    <property type="entry name" value="AF1782-like"/>
    <property type="match status" value="3"/>
</dbReference>
<dbReference type="PANTHER" id="PTHR22762:SF166">
    <property type="entry name" value="ALPHA-GLUCOSIDASE"/>
    <property type="match status" value="1"/>
</dbReference>
<dbReference type="SUPFAM" id="SSF49265">
    <property type="entry name" value="Fibronectin type III"/>
    <property type="match status" value="1"/>
</dbReference>
<dbReference type="Gene3D" id="2.60.40.10">
    <property type="entry name" value="Immunoglobulins"/>
    <property type="match status" value="1"/>
</dbReference>
<dbReference type="SUPFAM" id="SSF51011">
    <property type="entry name" value="Glycosyl hydrolase domain"/>
    <property type="match status" value="1"/>
</dbReference>
<protein>
    <submittedName>
        <fullName evidence="7">LPXTG-motif cell wall anchor domain-containing protein</fullName>
    </submittedName>
</protein>
<evidence type="ECO:0000256" key="4">
    <source>
        <dbReference type="SAM" id="SignalP"/>
    </source>
</evidence>
<dbReference type="SUPFAM" id="SSF49384">
    <property type="entry name" value="Carbohydrate-binding domain"/>
    <property type="match status" value="1"/>
</dbReference>
<dbReference type="OrthoDB" id="176168at2"/>
<dbReference type="InterPro" id="IPR008965">
    <property type="entry name" value="CBM2/CBM3_carb-bd_dom_sf"/>
</dbReference>
<feature type="compositionally biased region" description="Polar residues" evidence="3">
    <location>
        <begin position="1663"/>
        <end position="1690"/>
    </location>
</feature>
<dbReference type="InterPro" id="IPR003961">
    <property type="entry name" value="FN3_dom"/>
</dbReference>
<name>A0A1I0G7J1_9FIRM</name>
<feature type="coiled-coil region" evidence="2">
    <location>
        <begin position="1934"/>
        <end position="1961"/>
    </location>
</feature>
<keyword evidence="4" id="KW-0732">Signal</keyword>
<dbReference type="PROSITE" id="PS50853">
    <property type="entry name" value="FN3"/>
    <property type="match status" value="1"/>
</dbReference>
<dbReference type="InterPro" id="IPR048395">
    <property type="entry name" value="Glyco_hydro_31_C"/>
</dbReference>
<feature type="region of interest" description="Disordered" evidence="3">
    <location>
        <begin position="1661"/>
        <end position="1690"/>
    </location>
</feature>
<evidence type="ECO:0000256" key="2">
    <source>
        <dbReference type="SAM" id="Coils"/>
    </source>
</evidence>
<feature type="domain" description="Fibronectin type-III" evidence="6">
    <location>
        <begin position="891"/>
        <end position="973"/>
    </location>
</feature>
<dbReference type="InterPro" id="IPR000421">
    <property type="entry name" value="FA58C"/>
</dbReference>
<evidence type="ECO:0000256" key="1">
    <source>
        <dbReference type="ARBA" id="ARBA00007806"/>
    </source>
</evidence>
<evidence type="ECO:0000256" key="3">
    <source>
        <dbReference type="SAM" id="MobiDB-lite"/>
    </source>
</evidence>
<dbReference type="Gene3D" id="2.60.40.1080">
    <property type="match status" value="1"/>
</dbReference>
<dbReference type="CDD" id="cd00063">
    <property type="entry name" value="FN3"/>
    <property type="match status" value="1"/>
</dbReference>
<dbReference type="CDD" id="cd14752">
    <property type="entry name" value="GH31_N"/>
    <property type="match status" value="1"/>
</dbReference>
<dbReference type="PANTHER" id="PTHR22762">
    <property type="entry name" value="ALPHA-GLUCOSIDASE"/>
    <property type="match status" value="1"/>
</dbReference>
<dbReference type="Pfam" id="PF00754">
    <property type="entry name" value="F5_F8_type_C"/>
    <property type="match status" value="2"/>
</dbReference>
<dbReference type="InterPro" id="IPR036439">
    <property type="entry name" value="Dockerin_dom_sf"/>
</dbReference>
<dbReference type="SUPFAM" id="SSF51445">
    <property type="entry name" value="(Trans)glycosidases"/>
    <property type="match status" value="1"/>
</dbReference>
<dbReference type="InterPro" id="IPR003343">
    <property type="entry name" value="Big_2"/>
</dbReference>
<evidence type="ECO:0000313" key="7">
    <source>
        <dbReference type="EMBL" id="SET66598.1"/>
    </source>
</evidence>
<dbReference type="Pfam" id="PF01055">
    <property type="entry name" value="Glyco_hydro_31_2nd"/>
    <property type="match status" value="1"/>
</dbReference>
<dbReference type="GO" id="GO:0000272">
    <property type="term" value="P:polysaccharide catabolic process"/>
    <property type="evidence" value="ECO:0007669"/>
    <property type="project" value="InterPro"/>
</dbReference>
<dbReference type="RefSeq" id="WP_092354963.1">
    <property type="nucleotide sequence ID" value="NZ_FOIN01000026.1"/>
</dbReference>
<dbReference type="Gene3D" id="2.60.120.260">
    <property type="entry name" value="Galactose-binding domain-like"/>
    <property type="match status" value="3"/>
</dbReference>
<dbReference type="InterPro" id="IPR013780">
    <property type="entry name" value="Glyco_hydro_b"/>
</dbReference>
<dbReference type="Pfam" id="PF17137">
    <property type="entry name" value="DUF5110"/>
    <property type="match status" value="1"/>
</dbReference>
<dbReference type="GeneID" id="78288905"/>
<dbReference type="GO" id="GO:0004553">
    <property type="term" value="F:hydrolase activity, hydrolyzing O-glycosyl compounds"/>
    <property type="evidence" value="ECO:0007669"/>
    <property type="project" value="InterPro"/>
</dbReference>
<feature type="domain" description="F5/8 type C" evidence="5">
    <location>
        <begin position="1663"/>
        <end position="1825"/>
    </location>
</feature>
<dbReference type="SUPFAM" id="SSF49785">
    <property type="entry name" value="Galactose-binding domain-like"/>
    <property type="match status" value="2"/>
</dbReference>
<dbReference type="Gene3D" id="1.20.1270.70">
    <property type="entry name" value="Designed single chain three-helix bundle"/>
    <property type="match status" value="2"/>
</dbReference>
<dbReference type="EMBL" id="FOIN01000026">
    <property type="protein sequence ID" value="SET66598.1"/>
    <property type="molecule type" value="Genomic_DNA"/>
</dbReference>
<dbReference type="InterPro" id="IPR017853">
    <property type="entry name" value="GH"/>
</dbReference>
<dbReference type="Gene3D" id="3.20.20.80">
    <property type="entry name" value="Glycosidases"/>
    <property type="match status" value="1"/>
</dbReference>
<dbReference type="InterPro" id="IPR025887">
    <property type="entry name" value="Glyco_hydro_31_N_dom"/>
</dbReference>
<dbReference type="CDD" id="cd08759">
    <property type="entry name" value="Type_III_cohesin_like"/>
    <property type="match status" value="1"/>
</dbReference>
<dbReference type="PROSITE" id="PS50022">
    <property type="entry name" value="FA58C_3"/>
    <property type="match status" value="2"/>
</dbReference>
<dbReference type="InterPro" id="IPR036116">
    <property type="entry name" value="FN3_sf"/>
</dbReference>
<dbReference type="Gene3D" id="2.60.40.1760">
    <property type="entry name" value="glycosyl hydrolase (family 31)"/>
    <property type="match status" value="1"/>
</dbReference>